<dbReference type="InterPro" id="IPR002312">
    <property type="entry name" value="Asp/Asn-tRNA-synth_IIb"/>
</dbReference>
<evidence type="ECO:0000313" key="11">
    <source>
        <dbReference type="Proteomes" id="UP000007464"/>
    </source>
</evidence>
<dbReference type="GO" id="GO:0003676">
    <property type="term" value="F:nucleic acid binding"/>
    <property type="evidence" value="ECO:0007669"/>
    <property type="project" value="InterPro"/>
</dbReference>
<dbReference type="Gene3D" id="3.30.930.10">
    <property type="entry name" value="Bira Bifunctional Protein, Domain 2"/>
    <property type="match status" value="1"/>
</dbReference>
<comment type="similarity">
    <text evidence="1 8">Belongs to the class-II aminoacyl-tRNA synthetase family. Type 1 subfamily.</text>
</comment>
<protein>
    <recommendedName>
        <fullName evidence="8">Aspartate--tRNA ligase</fullName>
        <ecNumber evidence="8">6.1.1.12</ecNumber>
    </recommendedName>
    <alternativeName>
        <fullName evidence="8">Aspartyl-tRNA synthetase</fullName>
        <shortName evidence="8">AspRS</shortName>
    </alternativeName>
</protein>
<feature type="binding site" evidence="8">
    <location>
        <position position="496"/>
    </location>
    <ligand>
        <name>L-aspartate</name>
        <dbReference type="ChEBI" id="CHEBI:29991"/>
    </ligand>
</feature>
<keyword evidence="6 8" id="KW-0648">Protein biosynthesis</keyword>
<proteinExistence type="inferred from homology"/>
<evidence type="ECO:0000256" key="5">
    <source>
        <dbReference type="ARBA" id="ARBA00022840"/>
    </source>
</evidence>
<feature type="domain" description="Aminoacyl-transfer RNA synthetases class-II family profile" evidence="9">
    <location>
        <begin position="143"/>
        <end position="562"/>
    </location>
</feature>
<feature type="binding site" evidence="8">
    <location>
        <position position="219"/>
    </location>
    <ligand>
        <name>L-aspartate</name>
        <dbReference type="ChEBI" id="CHEBI:29991"/>
    </ligand>
</feature>
<keyword evidence="11" id="KW-1185">Reference proteome</keyword>
<accession>E8Q718</accession>
<dbReference type="InterPro" id="IPR004365">
    <property type="entry name" value="NA-bd_OB_tRNA"/>
</dbReference>
<dbReference type="InterPro" id="IPR045864">
    <property type="entry name" value="aa-tRNA-synth_II/BPL/LPL"/>
</dbReference>
<dbReference type="Gene3D" id="2.40.50.140">
    <property type="entry name" value="Nucleic acid-binding proteins"/>
    <property type="match status" value="1"/>
</dbReference>
<feature type="binding site" evidence="8">
    <location>
        <begin position="219"/>
        <end position="221"/>
    </location>
    <ligand>
        <name>ATP</name>
        <dbReference type="ChEBI" id="CHEBI:30616"/>
    </ligand>
</feature>
<dbReference type="PRINTS" id="PR01042">
    <property type="entry name" value="TRNASYNTHASP"/>
</dbReference>
<feature type="binding site" evidence="8">
    <location>
        <position position="173"/>
    </location>
    <ligand>
        <name>L-aspartate</name>
        <dbReference type="ChEBI" id="CHEBI:29991"/>
    </ligand>
</feature>
<evidence type="ECO:0000256" key="2">
    <source>
        <dbReference type="ARBA" id="ARBA00022490"/>
    </source>
</evidence>
<feature type="binding site" evidence="8">
    <location>
        <position position="228"/>
    </location>
    <ligand>
        <name>ATP</name>
        <dbReference type="ChEBI" id="CHEBI:30616"/>
    </ligand>
</feature>
<dbReference type="OrthoDB" id="9802326at2"/>
<dbReference type="HOGENOM" id="CLU_014330_3_2_6"/>
<dbReference type="PANTHER" id="PTHR22594:SF5">
    <property type="entry name" value="ASPARTATE--TRNA LIGASE, MITOCHONDRIAL"/>
    <property type="match status" value="1"/>
</dbReference>
<sequence length="576" mass="66632">MRTAYCGQLNSAHIGLEITLCGWISKLRNLGKLMFIELRDREGSIQVCFDPNFQQEVCKNASISLKQEFCIQLRGIVRARPITQINKNMLTGMIEIVAKFFVILNVSEPLPLDITKNNTEENRLKYRYLDLRRPIMLLNIKTRSRVMSLTHRFMELEGFFNIDTPILTKSTPEGARDYLVPSRLHIDKKYALPQSPQIFKQLLMIAGFDRYYQITKCFRDEDLRSDRQPEFTQIDMEASFIDAKRIRELMEFFICTVWREILNIELGVFPQISYFDSMRRFGSDTPDLRNPIEIVDVSDFFRSIWNQFLLNKIMIDIAVNQVIVMKIPNGYFLTDKQINKYEDYIRRCGIQNFYWIKAQCNDQKEIVKVDGPIVKFLNKIILKALFKKINFKHNGVLFFVFGNNKNLFITKILGSLRQKIGSDLNLIKKDTWAPLWVVNFPVFKKNELGSLIPVHHMFTAPKNCDIEFLKNNPLLAVSEAYDMVINGYEIGSGSVRIHSYLLQQTIFDILGISRSTQQKKFGCLMNALKYGAPPHAGLAFGLDRLLMLLTGSKSIRDVIAFPKTTSAIDLMVDAPD</sequence>
<dbReference type="InterPro" id="IPR004524">
    <property type="entry name" value="Asp-tRNA-ligase_1"/>
</dbReference>
<organism evidence="10 11">
    <name type="scientific">Blochmanniella vafra (strain BVAF)</name>
    <dbReference type="NCBI Taxonomy" id="859654"/>
    <lineage>
        <taxon>Bacteria</taxon>
        <taxon>Pseudomonadati</taxon>
        <taxon>Pseudomonadota</taxon>
        <taxon>Gammaproteobacteria</taxon>
        <taxon>Enterobacterales</taxon>
        <taxon>Enterobacteriaceae</taxon>
        <taxon>ant endosymbionts</taxon>
        <taxon>Candidatus Blochmanniella</taxon>
    </lineage>
</organism>
<dbReference type="NCBIfam" id="NF001750">
    <property type="entry name" value="PRK00476.1"/>
    <property type="match status" value="1"/>
</dbReference>
<keyword evidence="2 8" id="KW-0963">Cytoplasm</keyword>
<dbReference type="AlphaFoldDB" id="E8Q718"/>
<dbReference type="CDD" id="cd00777">
    <property type="entry name" value="AspRS_core"/>
    <property type="match status" value="1"/>
</dbReference>
<dbReference type="SUPFAM" id="SSF55681">
    <property type="entry name" value="Class II aaRS and biotin synthetases"/>
    <property type="match status" value="1"/>
</dbReference>
<dbReference type="CDD" id="cd04317">
    <property type="entry name" value="EcAspRS_like_N"/>
    <property type="match status" value="1"/>
</dbReference>
<keyword evidence="3 8" id="KW-0436">Ligase</keyword>
<comment type="catalytic activity">
    <reaction evidence="8">
        <text>tRNA(Asp) + L-aspartate + ATP = L-aspartyl-tRNA(Asp) + AMP + diphosphate</text>
        <dbReference type="Rhea" id="RHEA:19649"/>
        <dbReference type="Rhea" id="RHEA-COMP:9660"/>
        <dbReference type="Rhea" id="RHEA-COMP:9678"/>
        <dbReference type="ChEBI" id="CHEBI:29991"/>
        <dbReference type="ChEBI" id="CHEBI:30616"/>
        <dbReference type="ChEBI" id="CHEBI:33019"/>
        <dbReference type="ChEBI" id="CHEBI:78442"/>
        <dbReference type="ChEBI" id="CHEBI:78516"/>
        <dbReference type="ChEBI" id="CHEBI:456215"/>
        <dbReference type="EC" id="6.1.1.12"/>
    </reaction>
</comment>
<dbReference type="GO" id="GO:0005737">
    <property type="term" value="C:cytoplasm"/>
    <property type="evidence" value="ECO:0007669"/>
    <property type="project" value="UniProtKB-SubCell"/>
</dbReference>
<dbReference type="InterPro" id="IPR047089">
    <property type="entry name" value="Asp-tRNA-ligase_1_N"/>
</dbReference>
<keyword evidence="4 8" id="KW-0547">Nucleotide-binding</keyword>
<dbReference type="InterPro" id="IPR012340">
    <property type="entry name" value="NA-bd_OB-fold"/>
</dbReference>
<comment type="caution">
    <text evidence="8">Lacks conserved residue(s) required for the propagation of feature annotation.</text>
</comment>
<dbReference type="Pfam" id="PF00152">
    <property type="entry name" value="tRNA-synt_2"/>
    <property type="match status" value="1"/>
</dbReference>
<evidence type="ECO:0000313" key="10">
    <source>
        <dbReference type="EMBL" id="ADV33842.1"/>
    </source>
</evidence>
<comment type="function">
    <text evidence="8">Catalyzes the attachment of L-aspartate to tRNA(Asp) in a two-step reaction: L-aspartate is first activated by ATP to form Asp-AMP and then transferred to the acceptor end of tRNA(Asp).</text>
</comment>
<dbReference type="Gene3D" id="3.30.1360.30">
    <property type="entry name" value="GAD-like domain"/>
    <property type="match status" value="1"/>
</dbReference>
<dbReference type="InterPro" id="IPR004364">
    <property type="entry name" value="Aa-tRNA-synt_II"/>
</dbReference>
<keyword evidence="5 8" id="KW-0067">ATP-binding</keyword>
<evidence type="ECO:0000256" key="3">
    <source>
        <dbReference type="ARBA" id="ARBA00022598"/>
    </source>
</evidence>
<evidence type="ECO:0000256" key="4">
    <source>
        <dbReference type="ARBA" id="ARBA00022741"/>
    </source>
</evidence>
<dbReference type="STRING" id="859654.BVAF_453"/>
<dbReference type="KEGG" id="bva:BVAF_453"/>
<reference evidence="10 11" key="1">
    <citation type="journal article" date="2010" name="BMC Genomics">
        <title>Unprecedented loss of ammonia assimilation capability in a urease-encoding bacterial mutualist.</title>
        <authorList>
            <person name="Williams L.E."/>
            <person name="Wernegreen J.J."/>
        </authorList>
    </citation>
    <scope>NUCLEOTIDE SEQUENCE [LARGE SCALE GENOMIC DNA]</scope>
    <source>
        <strain evidence="10 11">BVAF</strain>
    </source>
</reference>
<dbReference type="PANTHER" id="PTHR22594">
    <property type="entry name" value="ASPARTYL/LYSYL-TRNA SYNTHETASE"/>
    <property type="match status" value="1"/>
</dbReference>
<evidence type="ECO:0000256" key="7">
    <source>
        <dbReference type="ARBA" id="ARBA00023146"/>
    </source>
</evidence>
<feature type="binding site" evidence="8">
    <location>
        <position position="489"/>
    </location>
    <ligand>
        <name>ATP</name>
        <dbReference type="ChEBI" id="CHEBI:30616"/>
    </ligand>
</feature>
<dbReference type="Pfam" id="PF01336">
    <property type="entry name" value="tRNA_anti-codon"/>
    <property type="match status" value="1"/>
</dbReference>
<evidence type="ECO:0000256" key="6">
    <source>
        <dbReference type="ARBA" id="ARBA00022917"/>
    </source>
</evidence>
<dbReference type="EMBL" id="CP002189">
    <property type="protein sequence ID" value="ADV33842.1"/>
    <property type="molecule type" value="Genomic_DNA"/>
</dbReference>
<dbReference type="RefSeq" id="WP_013516767.1">
    <property type="nucleotide sequence ID" value="NC_014909.2"/>
</dbReference>
<dbReference type="PROSITE" id="PS50862">
    <property type="entry name" value="AA_TRNA_LIGASE_II"/>
    <property type="match status" value="1"/>
</dbReference>
<dbReference type="SUPFAM" id="SSF55261">
    <property type="entry name" value="GAD domain-like"/>
    <property type="match status" value="1"/>
</dbReference>
<gene>
    <name evidence="8 10" type="primary">aspS</name>
    <name evidence="10" type="ordered locus">BVAF_453</name>
</gene>
<keyword evidence="7 8" id="KW-0030">Aminoacyl-tRNA synthetase</keyword>
<dbReference type="SUPFAM" id="SSF50249">
    <property type="entry name" value="Nucleic acid-binding proteins"/>
    <property type="match status" value="1"/>
</dbReference>
<dbReference type="HAMAP" id="MF_00044">
    <property type="entry name" value="Asp_tRNA_synth_type1"/>
    <property type="match status" value="1"/>
</dbReference>
<feature type="region of interest" description="Aspartate" evidence="8">
    <location>
        <begin position="197"/>
        <end position="200"/>
    </location>
</feature>
<feature type="binding site" evidence="8">
    <location>
        <position position="455"/>
    </location>
    <ligand>
        <name>L-aspartate</name>
        <dbReference type="ChEBI" id="CHEBI:29991"/>
    </ligand>
</feature>
<dbReference type="GO" id="GO:0005524">
    <property type="term" value="F:ATP binding"/>
    <property type="evidence" value="ECO:0007669"/>
    <property type="project" value="UniProtKB-UniRule"/>
</dbReference>
<comment type="subcellular location">
    <subcellularLocation>
        <location evidence="8">Cytoplasm</location>
    </subcellularLocation>
</comment>
<feature type="binding site" evidence="8">
    <location>
        <begin position="541"/>
        <end position="544"/>
    </location>
    <ligand>
        <name>ATP</name>
        <dbReference type="ChEBI" id="CHEBI:30616"/>
    </ligand>
</feature>
<dbReference type="InterPro" id="IPR047090">
    <property type="entry name" value="AspRS_core"/>
</dbReference>
<comment type="subunit">
    <text evidence="8">Homodimer.</text>
</comment>
<dbReference type="GO" id="GO:0006422">
    <property type="term" value="P:aspartyl-tRNA aminoacylation"/>
    <property type="evidence" value="ECO:0007669"/>
    <property type="project" value="UniProtKB-UniRule"/>
</dbReference>
<dbReference type="InterPro" id="IPR004115">
    <property type="entry name" value="GAD-like_sf"/>
</dbReference>
<dbReference type="Proteomes" id="UP000007464">
    <property type="component" value="Chromosome"/>
</dbReference>
<dbReference type="GO" id="GO:0004815">
    <property type="term" value="F:aspartate-tRNA ligase activity"/>
    <property type="evidence" value="ECO:0007669"/>
    <property type="project" value="UniProtKB-UniRule"/>
</dbReference>
<evidence type="ECO:0000256" key="8">
    <source>
        <dbReference type="HAMAP-Rule" id="MF_00044"/>
    </source>
</evidence>
<dbReference type="InterPro" id="IPR006195">
    <property type="entry name" value="aa-tRNA-synth_II"/>
</dbReference>
<name>E8Q718_BLOVB</name>
<dbReference type="NCBIfam" id="TIGR00459">
    <property type="entry name" value="aspS_bact"/>
    <property type="match status" value="1"/>
</dbReference>
<evidence type="ECO:0000259" key="9">
    <source>
        <dbReference type="PROSITE" id="PS50862"/>
    </source>
</evidence>
<dbReference type="EC" id="6.1.1.12" evidence="8"/>
<dbReference type="InterPro" id="IPR029351">
    <property type="entry name" value="GAD_dom"/>
</dbReference>
<evidence type="ECO:0000256" key="1">
    <source>
        <dbReference type="ARBA" id="ARBA00006303"/>
    </source>
</evidence>
<dbReference type="Pfam" id="PF02938">
    <property type="entry name" value="GAD"/>
    <property type="match status" value="1"/>
</dbReference>